<keyword evidence="5" id="KW-1185">Reference proteome</keyword>
<evidence type="ECO:0000313" key="5">
    <source>
        <dbReference type="Proteomes" id="UP000198601"/>
    </source>
</evidence>
<accession>A0A1G4TCR3</accession>
<name>A0A1G4TCR3_9BACL</name>
<dbReference type="InterPro" id="IPR002068">
    <property type="entry name" value="A-crystallin/Hsp20_dom"/>
</dbReference>
<sequence>MDMDKLKQWMELAQKLEKGDFWKSVFETHDEAAPGGAQGSKPSRYPAGYPAYDLYEREEENWVVLELPGLCKEDVELTLSGNELTVRGIAKPLLDNAVPLHKERFHGPFERAIPLPQLGEQSPVHARFERGLLILNYERMRRKDEQIEIE</sequence>
<dbReference type="CDD" id="cd06464">
    <property type="entry name" value="ACD_sHsps-like"/>
    <property type="match status" value="1"/>
</dbReference>
<comment type="similarity">
    <text evidence="1 2">Belongs to the small heat shock protein (HSP20) family.</text>
</comment>
<gene>
    <name evidence="4" type="ORF">SAMN04487970_104821</name>
</gene>
<evidence type="ECO:0000256" key="2">
    <source>
        <dbReference type="RuleBase" id="RU003616"/>
    </source>
</evidence>
<evidence type="ECO:0000256" key="1">
    <source>
        <dbReference type="PROSITE-ProRule" id="PRU00285"/>
    </source>
</evidence>
<dbReference type="Proteomes" id="UP000198601">
    <property type="component" value="Unassembled WGS sequence"/>
</dbReference>
<organism evidence="4 5">
    <name type="scientific">Paenibacillus tianmuensis</name>
    <dbReference type="NCBI Taxonomy" id="624147"/>
    <lineage>
        <taxon>Bacteria</taxon>
        <taxon>Bacillati</taxon>
        <taxon>Bacillota</taxon>
        <taxon>Bacilli</taxon>
        <taxon>Bacillales</taxon>
        <taxon>Paenibacillaceae</taxon>
        <taxon>Paenibacillus</taxon>
    </lineage>
</organism>
<dbReference type="EMBL" id="FMTT01000048">
    <property type="protein sequence ID" value="SCW79131.1"/>
    <property type="molecule type" value="Genomic_DNA"/>
</dbReference>
<feature type="domain" description="SHSP" evidence="3">
    <location>
        <begin position="43"/>
        <end position="150"/>
    </location>
</feature>
<dbReference type="AlphaFoldDB" id="A0A1G4TCR3"/>
<dbReference type="Pfam" id="PF00011">
    <property type="entry name" value="HSP20"/>
    <property type="match status" value="1"/>
</dbReference>
<dbReference type="PROSITE" id="PS01031">
    <property type="entry name" value="SHSP"/>
    <property type="match status" value="1"/>
</dbReference>
<dbReference type="SUPFAM" id="SSF49764">
    <property type="entry name" value="HSP20-like chaperones"/>
    <property type="match status" value="1"/>
</dbReference>
<dbReference type="RefSeq" id="WP_167670307.1">
    <property type="nucleotide sequence ID" value="NZ_FMTT01000048.1"/>
</dbReference>
<dbReference type="Gene3D" id="2.60.40.790">
    <property type="match status" value="1"/>
</dbReference>
<proteinExistence type="inferred from homology"/>
<evidence type="ECO:0000313" key="4">
    <source>
        <dbReference type="EMBL" id="SCW79131.1"/>
    </source>
</evidence>
<reference evidence="5" key="1">
    <citation type="submission" date="2016-10" db="EMBL/GenBank/DDBJ databases">
        <authorList>
            <person name="Varghese N."/>
            <person name="Submissions S."/>
        </authorList>
    </citation>
    <scope>NUCLEOTIDE SEQUENCE [LARGE SCALE GENOMIC DNA]</scope>
    <source>
        <strain evidence="5">CGMCC 1.8946</strain>
    </source>
</reference>
<dbReference type="STRING" id="624147.SAMN04487970_104821"/>
<evidence type="ECO:0000259" key="3">
    <source>
        <dbReference type="PROSITE" id="PS01031"/>
    </source>
</evidence>
<protein>
    <submittedName>
        <fullName evidence="4">HSP20 family protein</fullName>
    </submittedName>
</protein>
<dbReference type="InterPro" id="IPR008978">
    <property type="entry name" value="HSP20-like_chaperone"/>
</dbReference>